<sequence length="101" mass="11305">MASSEDIAITTLSFTPDNPCNTTITSSTGDVLYRVTTDTSAKEPVTQVYDASHEVIASLEWRSAFSDRVILKGHKPMSLSDWVKKSRIPFKEYVSFPDCQR</sequence>
<dbReference type="KEGG" id="pco:PHACADRAFT_253813"/>
<evidence type="ECO:0000313" key="3">
    <source>
        <dbReference type="Proteomes" id="UP000008370"/>
    </source>
</evidence>
<dbReference type="RefSeq" id="XP_007394449.1">
    <property type="nucleotide sequence ID" value="XM_007394387.1"/>
</dbReference>
<dbReference type="EMBL" id="JH930471">
    <property type="protein sequence ID" value="EKM56606.1"/>
    <property type="molecule type" value="Genomic_DNA"/>
</dbReference>
<dbReference type="AlphaFoldDB" id="K5V255"/>
<protein>
    <recommendedName>
        <fullName evidence="1">DUF6593 domain-containing protein</fullName>
    </recommendedName>
</protein>
<feature type="domain" description="DUF6593" evidence="1">
    <location>
        <begin position="17"/>
        <end position="96"/>
    </location>
</feature>
<dbReference type="GeneID" id="18915885"/>
<evidence type="ECO:0000313" key="2">
    <source>
        <dbReference type="EMBL" id="EKM56606.1"/>
    </source>
</evidence>
<accession>K5V255</accession>
<dbReference type="InParanoid" id="K5V255"/>
<keyword evidence="3" id="KW-1185">Reference proteome</keyword>
<dbReference type="HOGENOM" id="CLU_2292660_0_0_1"/>
<name>K5V255_PHACS</name>
<dbReference type="Proteomes" id="UP000008370">
    <property type="component" value="Unassembled WGS sequence"/>
</dbReference>
<organism evidence="2 3">
    <name type="scientific">Phanerochaete carnosa (strain HHB-10118-sp)</name>
    <name type="common">White-rot fungus</name>
    <name type="synonym">Peniophora carnosa</name>
    <dbReference type="NCBI Taxonomy" id="650164"/>
    <lineage>
        <taxon>Eukaryota</taxon>
        <taxon>Fungi</taxon>
        <taxon>Dikarya</taxon>
        <taxon>Basidiomycota</taxon>
        <taxon>Agaricomycotina</taxon>
        <taxon>Agaricomycetes</taxon>
        <taxon>Polyporales</taxon>
        <taxon>Phanerochaetaceae</taxon>
        <taxon>Phanerochaete</taxon>
    </lineage>
</organism>
<gene>
    <name evidence="2" type="ORF">PHACADRAFT_253813</name>
</gene>
<dbReference type="InterPro" id="IPR046528">
    <property type="entry name" value="DUF6593"/>
</dbReference>
<evidence type="ECO:0000259" key="1">
    <source>
        <dbReference type="Pfam" id="PF20236"/>
    </source>
</evidence>
<dbReference type="OrthoDB" id="3256331at2759"/>
<reference evidence="2 3" key="1">
    <citation type="journal article" date="2012" name="BMC Genomics">
        <title>Comparative genomics of the white-rot fungi, Phanerochaete carnosa and P. chrysosporium, to elucidate the genetic basis of the distinct wood types they colonize.</title>
        <authorList>
            <person name="Suzuki H."/>
            <person name="MacDonald J."/>
            <person name="Syed K."/>
            <person name="Salamov A."/>
            <person name="Hori C."/>
            <person name="Aerts A."/>
            <person name="Henrissat B."/>
            <person name="Wiebenga A."/>
            <person name="vanKuyk P.A."/>
            <person name="Barry K."/>
            <person name="Lindquist E."/>
            <person name="LaButti K."/>
            <person name="Lapidus A."/>
            <person name="Lucas S."/>
            <person name="Coutinho P."/>
            <person name="Gong Y."/>
            <person name="Samejima M."/>
            <person name="Mahadevan R."/>
            <person name="Abou-Zaid M."/>
            <person name="de Vries R.P."/>
            <person name="Igarashi K."/>
            <person name="Yadav J.S."/>
            <person name="Grigoriev I.V."/>
            <person name="Master E.R."/>
        </authorList>
    </citation>
    <scope>NUCLEOTIDE SEQUENCE [LARGE SCALE GENOMIC DNA]</scope>
    <source>
        <strain evidence="2 3">HHB-10118-sp</strain>
    </source>
</reference>
<dbReference type="Pfam" id="PF20236">
    <property type="entry name" value="DUF6593"/>
    <property type="match status" value="1"/>
</dbReference>
<proteinExistence type="predicted"/>